<dbReference type="PANTHER" id="PTHR19343">
    <property type="entry name" value="T CELL RECEPTOR ALPHA VARIABLE 1-2"/>
    <property type="match status" value="1"/>
</dbReference>
<evidence type="ECO:0000259" key="9">
    <source>
        <dbReference type="PROSITE" id="PS50835"/>
    </source>
</evidence>
<sequence length="113" mass="12798">MMECSQALLAIFWLLLSWVSSEDKVMQNPLSLVVHEGDTVTLNCSYEVVNFRSLLWYKQEKKAPIFLFTLTSSGIEKKSGRLSSILDKKDLFSILNITATQTRDSAVYLCAVE</sequence>
<evidence type="ECO:0000256" key="6">
    <source>
        <dbReference type="ARBA" id="ARBA00038651"/>
    </source>
</evidence>
<evidence type="ECO:0000256" key="1">
    <source>
        <dbReference type="ARBA" id="ARBA00022729"/>
    </source>
</evidence>
<evidence type="ECO:0000256" key="2">
    <source>
        <dbReference type="ARBA" id="ARBA00022859"/>
    </source>
</evidence>
<name>G7MWV1_MACMU</name>
<keyword evidence="4" id="KW-0675">Receptor</keyword>
<dbReference type="GO" id="GO:0042101">
    <property type="term" value="C:T cell receptor complex"/>
    <property type="evidence" value="ECO:0007669"/>
    <property type="project" value="UniProtKB-KW"/>
</dbReference>
<accession>G7MWV1</accession>
<dbReference type="PANTHER" id="PTHR19343:SF13">
    <property type="entry name" value="T CELL RECEPTOR ALPHA VARIABLE 21"/>
    <property type="match status" value="1"/>
</dbReference>
<comment type="subunit">
    <text evidence="6">Alpha-beta TR is a heterodimer composed of an alpha and beta chain; disulfide-linked. The alpha-beta TR is associated with the transmembrane signaling CD3 coreceptor proteins to form the TR-CD3 (TcR or TCR). The assembly of alpha-beta TR heterodimers with CD3 occurs in the endoplasmic reticulum where a single alpha-beta TR heterodimer associates with one CD3D-CD3E heterodimer, one CD3G-CD3E heterodimer and one CD247 homodimer forming a stable octameric structure. CD3D-CD3E and CD3G-CD3E heterodimers preferentially associate with TR alpha and TR beta chains, respectively. The association of the CD247 homodimer is the last step of TcR assembly in the endoplasmic reticulum and is required for transport to the cell surface.</text>
</comment>
<protein>
    <recommendedName>
        <fullName evidence="9">Ig-like domain-containing protein</fullName>
    </recommendedName>
</protein>
<feature type="non-terminal residue" evidence="10">
    <location>
        <position position="113"/>
    </location>
</feature>
<gene>
    <name evidence="10" type="ORF">EGK_17995</name>
</gene>
<dbReference type="InterPro" id="IPR036179">
    <property type="entry name" value="Ig-like_dom_sf"/>
</dbReference>
<keyword evidence="5" id="KW-0393">Immunoglobulin domain</keyword>
<keyword evidence="1 8" id="KW-0732">Signal</keyword>
<dbReference type="GO" id="GO:0002250">
    <property type="term" value="P:adaptive immune response"/>
    <property type="evidence" value="ECO:0007669"/>
    <property type="project" value="UniProtKB-KW"/>
</dbReference>
<dbReference type="InterPro" id="IPR007110">
    <property type="entry name" value="Ig-like_dom"/>
</dbReference>
<organism evidence="10">
    <name type="scientific">Macaca mulatta</name>
    <name type="common">Rhesus macaque</name>
    <dbReference type="NCBI Taxonomy" id="9544"/>
    <lineage>
        <taxon>Eukaryota</taxon>
        <taxon>Metazoa</taxon>
        <taxon>Chordata</taxon>
        <taxon>Craniata</taxon>
        <taxon>Vertebrata</taxon>
        <taxon>Euteleostomi</taxon>
        <taxon>Mammalia</taxon>
        <taxon>Eutheria</taxon>
        <taxon>Euarchontoglires</taxon>
        <taxon>Primates</taxon>
        <taxon>Haplorrhini</taxon>
        <taxon>Catarrhini</taxon>
        <taxon>Cercopithecidae</taxon>
        <taxon>Cercopithecinae</taxon>
        <taxon>Macaca</taxon>
    </lineage>
</organism>
<dbReference type="Proteomes" id="UP000013456">
    <property type="component" value="Chromosome 7"/>
</dbReference>
<evidence type="ECO:0000256" key="3">
    <source>
        <dbReference type="ARBA" id="ARBA00023130"/>
    </source>
</evidence>
<evidence type="ECO:0000256" key="8">
    <source>
        <dbReference type="SAM" id="SignalP"/>
    </source>
</evidence>
<dbReference type="EMBL" id="CM001259">
    <property type="protein sequence ID" value="EHH27726.1"/>
    <property type="molecule type" value="Genomic_DNA"/>
</dbReference>
<dbReference type="SUPFAM" id="SSF48726">
    <property type="entry name" value="Immunoglobulin"/>
    <property type="match status" value="1"/>
</dbReference>
<keyword evidence="7" id="KW-1279">T cell receptor</keyword>
<dbReference type="AlphaFoldDB" id="G7MWV1"/>
<dbReference type="PROSITE" id="PS50835">
    <property type="entry name" value="IG_LIKE"/>
    <property type="match status" value="1"/>
</dbReference>
<dbReference type="Gene3D" id="2.60.40.10">
    <property type="entry name" value="Immunoglobulins"/>
    <property type="match status" value="1"/>
</dbReference>
<dbReference type="Pfam" id="PF07686">
    <property type="entry name" value="V-set"/>
    <property type="match status" value="1"/>
</dbReference>
<dbReference type="InterPro" id="IPR013106">
    <property type="entry name" value="Ig_V-set"/>
</dbReference>
<keyword evidence="2" id="KW-0391">Immunity</keyword>
<evidence type="ECO:0000256" key="4">
    <source>
        <dbReference type="ARBA" id="ARBA00023170"/>
    </source>
</evidence>
<feature type="chain" id="PRO_5003500540" description="Ig-like domain-containing protein" evidence="8">
    <location>
        <begin position="22"/>
        <end position="113"/>
    </location>
</feature>
<feature type="signal peptide" evidence="8">
    <location>
        <begin position="1"/>
        <end position="21"/>
    </location>
</feature>
<keyword evidence="3" id="KW-1064">Adaptive immunity</keyword>
<feature type="domain" description="Ig-like" evidence="9">
    <location>
        <begin position="23"/>
        <end position="113"/>
    </location>
</feature>
<proteinExistence type="predicted"/>
<reference evidence="10" key="1">
    <citation type="journal article" date="2011" name="Nat. Biotechnol.">
        <title>Genome sequencing and comparison of two nonhuman primate animal models, the cynomolgus and Chinese rhesus macaques.</title>
        <authorList>
            <person name="Yan G."/>
            <person name="Zhang G."/>
            <person name="Fang X."/>
            <person name="Zhang Y."/>
            <person name="Li C."/>
            <person name="Ling F."/>
            <person name="Cooper D.N."/>
            <person name="Li Q."/>
            <person name="Li Y."/>
            <person name="van Gool A.J."/>
            <person name="Du H."/>
            <person name="Chen J."/>
            <person name="Chen R."/>
            <person name="Zhang P."/>
            <person name="Huang Z."/>
            <person name="Thompson J.R."/>
            <person name="Meng Y."/>
            <person name="Bai Y."/>
            <person name="Wang J."/>
            <person name="Zhuo M."/>
            <person name="Wang T."/>
            <person name="Huang Y."/>
            <person name="Wei L."/>
            <person name="Li J."/>
            <person name="Wang Z."/>
            <person name="Hu H."/>
            <person name="Yang P."/>
            <person name="Le L."/>
            <person name="Stenson P.D."/>
            <person name="Li B."/>
            <person name="Liu X."/>
            <person name="Ball E.V."/>
            <person name="An N."/>
            <person name="Huang Q."/>
            <person name="Zhang Y."/>
            <person name="Fan W."/>
            <person name="Zhang X."/>
            <person name="Li Y."/>
            <person name="Wang W."/>
            <person name="Katze M.G."/>
            <person name="Su B."/>
            <person name="Nielsen R."/>
            <person name="Yang H."/>
            <person name="Wang J."/>
            <person name="Wang X."/>
            <person name="Wang J."/>
        </authorList>
    </citation>
    <scope>NUCLEOTIDE SEQUENCE [LARGE SCALE GENOMIC DNA]</scope>
    <source>
        <strain evidence="10">CR-5</strain>
    </source>
</reference>
<dbReference type="SMART" id="SM00406">
    <property type="entry name" value="IGv"/>
    <property type="match status" value="1"/>
</dbReference>
<evidence type="ECO:0000256" key="7">
    <source>
        <dbReference type="ARBA" id="ARBA00043266"/>
    </source>
</evidence>
<evidence type="ECO:0000313" key="10">
    <source>
        <dbReference type="EMBL" id="EHH27726.1"/>
    </source>
</evidence>
<dbReference type="InterPro" id="IPR051006">
    <property type="entry name" value="TCR_variable_domain"/>
</dbReference>
<dbReference type="InterPro" id="IPR013783">
    <property type="entry name" value="Ig-like_fold"/>
</dbReference>
<evidence type="ECO:0000256" key="5">
    <source>
        <dbReference type="ARBA" id="ARBA00023319"/>
    </source>
</evidence>